<dbReference type="Pfam" id="PF07103">
    <property type="entry name" value="DUF1365"/>
    <property type="match status" value="1"/>
</dbReference>
<accession>A0A4Z0FE09</accession>
<gene>
    <name evidence="1" type="ORF">E4680_00070</name>
</gene>
<dbReference type="AlphaFoldDB" id="A0A4Z0FE09"/>
<sequence length="255" mass="29485">MKSCLYRVDIRHVRPGRFRHRFGYRLFNVLLDLDEIDERARKLRLFSHNRPNLVSVYDRDHGPRDGTPPRIWITALLADHGIDLDRAGRIRMLGFPRVLGWAFNPLTLWYCEDARDALRAVVCEVHNTFGHSHFYVLAGEHGRPLELQGALKKRKQFHVSPFFPTVGEYRFRLDPPARSVVVAVAYWRDGALAMLAELRGDARPLTDRTLLLQVLRMPWAGVKVFAAIHWQALKLWWRGAPFHAEPPIASTPRSS</sequence>
<organism evidence="1 2">
    <name type="scientific">Candidatus Macondimonas diazotrophica</name>
    <dbReference type="NCBI Taxonomy" id="2305248"/>
    <lineage>
        <taxon>Bacteria</taxon>
        <taxon>Pseudomonadati</taxon>
        <taxon>Pseudomonadota</taxon>
        <taxon>Gammaproteobacteria</taxon>
        <taxon>Chromatiales</taxon>
        <taxon>Ectothiorhodospiraceae</taxon>
        <taxon>Candidatus Macondimonas</taxon>
    </lineage>
</organism>
<dbReference type="OrthoDB" id="9778801at2"/>
<keyword evidence="2" id="KW-1185">Reference proteome</keyword>
<dbReference type="InterPro" id="IPR010775">
    <property type="entry name" value="DUF1365"/>
</dbReference>
<evidence type="ECO:0000313" key="1">
    <source>
        <dbReference type="EMBL" id="TFZ83982.1"/>
    </source>
</evidence>
<protein>
    <submittedName>
        <fullName evidence="1">DUF1365 domain-containing protein</fullName>
    </submittedName>
</protein>
<dbReference type="EMBL" id="SRIO01000001">
    <property type="protein sequence ID" value="TFZ83982.1"/>
    <property type="molecule type" value="Genomic_DNA"/>
</dbReference>
<dbReference type="PANTHER" id="PTHR33973:SF4">
    <property type="entry name" value="OS07G0153300 PROTEIN"/>
    <property type="match status" value="1"/>
</dbReference>
<dbReference type="PANTHER" id="PTHR33973">
    <property type="entry name" value="OS07G0153300 PROTEIN"/>
    <property type="match status" value="1"/>
</dbReference>
<comment type="caution">
    <text evidence="1">The sequence shown here is derived from an EMBL/GenBank/DDBJ whole genome shotgun (WGS) entry which is preliminary data.</text>
</comment>
<dbReference type="Proteomes" id="UP000297890">
    <property type="component" value="Unassembled WGS sequence"/>
</dbReference>
<evidence type="ECO:0000313" key="2">
    <source>
        <dbReference type="Proteomes" id="UP000297890"/>
    </source>
</evidence>
<name>A0A4Z0FE09_9GAMM</name>
<reference evidence="1 2" key="1">
    <citation type="journal article" date="2019" name="ISME J.">
        <title>Candidatus Macondimonas diazotrophica, a novel gammaproteobacterial genus dominating crude-oil-contaminated coastal sediments.</title>
        <authorList>
            <person name="Karthikeyan S."/>
            <person name="Konstantinidis K."/>
        </authorList>
    </citation>
    <scope>NUCLEOTIDE SEQUENCE [LARGE SCALE GENOMIC DNA]</scope>
    <source>
        <strain evidence="1 2">KTK01</strain>
    </source>
</reference>
<proteinExistence type="predicted"/>